<dbReference type="Proteomes" id="UP000324222">
    <property type="component" value="Unassembled WGS sequence"/>
</dbReference>
<name>A0A5B7DY19_PORTR</name>
<comment type="caution">
    <text evidence="2">The sequence shown here is derived from an EMBL/GenBank/DDBJ whole genome shotgun (WGS) entry which is preliminary data.</text>
</comment>
<dbReference type="EMBL" id="VSRR010001532">
    <property type="protein sequence ID" value="MPC25947.1"/>
    <property type="molecule type" value="Genomic_DNA"/>
</dbReference>
<reference evidence="2 3" key="1">
    <citation type="submission" date="2019-05" db="EMBL/GenBank/DDBJ databases">
        <title>Another draft genome of Portunus trituberculatus and its Hox gene families provides insights of decapod evolution.</title>
        <authorList>
            <person name="Jeong J.-H."/>
            <person name="Song I."/>
            <person name="Kim S."/>
            <person name="Choi T."/>
            <person name="Kim D."/>
            <person name="Ryu S."/>
            <person name="Kim W."/>
        </authorList>
    </citation>
    <scope>NUCLEOTIDE SEQUENCE [LARGE SCALE GENOMIC DNA]</scope>
    <source>
        <tissue evidence="2">Muscle</tissue>
    </source>
</reference>
<evidence type="ECO:0000313" key="2">
    <source>
        <dbReference type="EMBL" id="MPC25947.1"/>
    </source>
</evidence>
<protein>
    <submittedName>
        <fullName evidence="2">Uncharacterized protein</fullName>
    </submittedName>
</protein>
<feature type="region of interest" description="Disordered" evidence="1">
    <location>
        <begin position="151"/>
        <end position="170"/>
    </location>
</feature>
<gene>
    <name evidence="2" type="ORF">E2C01_019070</name>
</gene>
<sequence length="170" mass="19044">MPVCGCASLILVYDSWTTTHHNFLGAADFYHQKHDAPAGKLKTWSPGKTSEHKIHTASLWKEQSVKFTSDRRQAGLIMQGVAVCCRPDVLQKDRAGQGMVPHTTAKPAIQSFTTPQRYTFYLTHLPSLYNHEAHLSLPAKWYYHGRGMAVPSRLSTSTPKPTLSPRRDSI</sequence>
<keyword evidence="3" id="KW-1185">Reference proteome</keyword>
<accession>A0A5B7DY19</accession>
<dbReference type="AlphaFoldDB" id="A0A5B7DY19"/>
<evidence type="ECO:0000256" key="1">
    <source>
        <dbReference type="SAM" id="MobiDB-lite"/>
    </source>
</evidence>
<evidence type="ECO:0000313" key="3">
    <source>
        <dbReference type="Proteomes" id="UP000324222"/>
    </source>
</evidence>
<proteinExistence type="predicted"/>
<organism evidence="2 3">
    <name type="scientific">Portunus trituberculatus</name>
    <name type="common">Swimming crab</name>
    <name type="synonym">Neptunus trituberculatus</name>
    <dbReference type="NCBI Taxonomy" id="210409"/>
    <lineage>
        <taxon>Eukaryota</taxon>
        <taxon>Metazoa</taxon>
        <taxon>Ecdysozoa</taxon>
        <taxon>Arthropoda</taxon>
        <taxon>Crustacea</taxon>
        <taxon>Multicrustacea</taxon>
        <taxon>Malacostraca</taxon>
        <taxon>Eumalacostraca</taxon>
        <taxon>Eucarida</taxon>
        <taxon>Decapoda</taxon>
        <taxon>Pleocyemata</taxon>
        <taxon>Brachyura</taxon>
        <taxon>Eubrachyura</taxon>
        <taxon>Portunoidea</taxon>
        <taxon>Portunidae</taxon>
        <taxon>Portuninae</taxon>
        <taxon>Portunus</taxon>
    </lineage>
</organism>